<evidence type="ECO:0000256" key="1">
    <source>
        <dbReference type="SAM" id="SignalP"/>
    </source>
</evidence>
<keyword evidence="3" id="KW-1185">Reference proteome</keyword>
<dbReference type="EMBL" id="JACEFO010002013">
    <property type="protein sequence ID" value="KAF8689578.1"/>
    <property type="molecule type" value="Genomic_DNA"/>
</dbReference>
<feature type="signal peptide" evidence="1">
    <location>
        <begin position="1"/>
        <end position="17"/>
    </location>
</feature>
<protein>
    <recommendedName>
        <fullName evidence="4">SCP domain-containing protein</fullName>
    </recommendedName>
</protein>
<keyword evidence="1" id="KW-0732">Signal</keyword>
<gene>
    <name evidence="2" type="ORF">HU200_041752</name>
</gene>
<dbReference type="Proteomes" id="UP000636709">
    <property type="component" value="Unassembled WGS sequence"/>
</dbReference>
<dbReference type="AlphaFoldDB" id="A0A835B5W4"/>
<evidence type="ECO:0008006" key="4">
    <source>
        <dbReference type="Google" id="ProtNLM"/>
    </source>
</evidence>
<organism evidence="2 3">
    <name type="scientific">Digitaria exilis</name>
    <dbReference type="NCBI Taxonomy" id="1010633"/>
    <lineage>
        <taxon>Eukaryota</taxon>
        <taxon>Viridiplantae</taxon>
        <taxon>Streptophyta</taxon>
        <taxon>Embryophyta</taxon>
        <taxon>Tracheophyta</taxon>
        <taxon>Spermatophyta</taxon>
        <taxon>Magnoliopsida</taxon>
        <taxon>Liliopsida</taxon>
        <taxon>Poales</taxon>
        <taxon>Poaceae</taxon>
        <taxon>PACMAD clade</taxon>
        <taxon>Panicoideae</taxon>
        <taxon>Panicodae</taxon>
        <taxon>Paniceae</taxon>
        <taxon>Anthephorinae</taxon>
        <taxon>Digitaria</taxon>
    </lineage>
</organism>
<accession>A0A835B5W4</accession>
<comment type="caution">
    <text evidence="2">The sequence shown here is derived from an EMBL/GenBank/DDBJ whole genome shotgun (WGS) entry which is preliminary data.</text>
</comment>
<evidence type="ECO:0000313" key="3">
    <source>
        <dbReference type="Proteomes" id="UP000636709"/>
    </source>
</evidence>
<name>A0A835B5W4_9POAL</name>
<sequence length="170" mass="19288">MVLRFAAIVLSAIVVDAQDSGQTFVDLHNSARAEVGVAPLAWDGRHGGCLRPGVCSAKERRLRARALRRPLRREPVLGQRGREMDGRRRRGRLGRREAVLQLQRQLVQRPSRGVLWALHPGGVGEHHQDRVRHRDLQRPTGHVHRLRLQPQGELPGSTAIRRLWTVQPVR</sequence>
<reference evidence="2" key="1">
    <citation type="submission" date="2020-07" db="EMBL/GenBank/DDBJ databases">
        <title>Genome sequence and genetic diversity analysis of an under-domesticated orphan crop, white fonio (Digitaria exilis).</title>
        <authorList>
            <person name="Bennetzen J.L."/>
            <person name="Chen S."/>
            <person name="Ma X."/>
            <person name="Wang X."/>
            <person name="Yssel A.E.J."/>
            <person name="Chaluvadi S.R."/>
            <person name="Johnson M."/>
            <person name="Gangashetty P."/>
            <person name="Hamidou F."/>
            <person name="Sanogo M.D."/>
            <person name="Zwaenepoel A."/>
            <person name="Wallace J."/>
            <person name="Van De Peer Y."/>
            <person name="Van Deynze A."/>
        </authorList>
    </citation>
    <scope>NUCLEOTIDE SEQUENCE</scope>
    <source>
        <tissue evidence="2">Leaves</tissue>
    </source>
</reference>
<proteinExistence type="predicted"/>
<feature type="chain" id="PRO_5032607256" description="SCP domain-containing protein" evidence="1">
    <location>
        <begin position="18"/>
        <end position="170"/>
    </location>
</feature>
<evidence type="ECO:0000313" key="2">
    <source>
        <dbReference type="EMBL" id="KAF8689578.1"/>
    </source>
</evidence>